<feature type="compositionally biased region" description="Low complexity" evidence="1">
    <location>
        <begin position="49"/>
        <end position="63"/>
    </location>
</feature>
<proteinExistence type="predicted"/>
<sequence>MFEESPPEPSTPARRLPAHAHRDCDAHSDGRKKSRHASIPASALHSAIQQTVSQQSSSATSTQDRGPSPSIFD</sequence>
<dbReference type="Proteomes" id="UP000887578">
    <property type="component" value="Unplaced"/>
</dbReference>
<feature type="compositionally biased region" description="Basic and acidic residues" evidence="1">
    <location>
        <begin position="20"/>
        <end position="31"/>
    </location>
</feature>
<evidence type="ECO:0000313" key="2">
    <source>
        <dbReference type="Proteomes" id="UP000887578"/>
    </source>
</evidence>
<dbReference type="AlphaFoldDB" id="A0A914QAD9"/>
<keyword evidence="2" id="KW-1185">Reference proteome</keyword>
<protein>
    <submittedName>
        <fullName evidence="3">Uncharacterized protein</fullName>
    </submittedName>
</protein>
<evidence type="ECO:0000256" key="1">
    <source>
        <dbReference type="SAM" id="MobiDB-lite"/>
    </source>
</evidence>
<name>A0A914QAD9_9BILA</name>
<dbReference type="WBParaSite" id="PDA_v2.g28137.t1">
    <property type="protein sequence ID" value="PDA_v2.g28137.t1"/>
    <property type="gene ID" value="PDA_v2.g28137"/>
</dbReference>
<organism evidence="2 3">
    <name type="scientific">Panagrolaimus davidi</name>
    <dbReference type="NCBI Taxonomy" id="227884"/>
    <lineage>
        <taxon>Eukaryota</taxon>
        <taxon>Metazoa</taxon>
        <taxon>Ecdysozoa</taxon>
        <taxon>Nematoda</taxon>
        <taxon>Chromadorea</taxon>
        <taxon>Rhabditida</taxon>
        <taxon>Tylenchina</taxon>
        <taxon>Panagrolaimomorpha</taxon>
        <taxon>Panagrolaimoidea</taxon>
        <taxon>Panagrolaimidae</taxon>
        <taxon>Panagrolaimus</taxon>
    </lineage>
</organism>
<evidence type="ECO:0000313" key="3">
    <source>
        <dbReference type="WBParaSite" id="PDA_v2.g28137.t1"/>
    </source>
</evidence>
<accession>A0A914QAD9</accession>
<reference evidence="3" key="1">
    <citation type="submission" date="2022-11" db="UniProtKB">
        <authorList>
            <consortium name="WormBaseParasite"/>
        </authorList>
    </citation>
    <scope>IDENTIFICATION</scope>
</reference>
<feature type="region of interest" description="Disordered" evidence="1">
    <location>
        <begin position="1"/>
        <end position="73"/>
    </location>
</feature>